<proteinExistence type="predicted"/>
<dbReference type="Proteomes" id="UP000824469">
    <property type="component" value="Unassembled WGS sequence"/>
</dbReference>
<comment type="caution">
    <text evidence="1">The sequence shown here is derived from an EMBL/GenBank/DDBJ whole genome shotgun (WGS) entry which is preliminary data.</text>
</comment>
<feature type="non-terminal residue" evidence="1">
    <location>
        <position position="1"/>
    </location>
</feature>
<evidence type="ECO:0000313" key="1">
    <source>
        <dbReference type="EMBL" id="KAH9331256.1"/>
    </source>
</evidence>
<gene>
    <name evidence="1" type="ORF">KI387_003364</name>
</gene>
<name>A0AA38GZ22_TAXCH</name>
<keyword evidence="2" id="KW-1185">Reference proteome</keyword>
<accession>A0AA38GZ22</accession>
<evidence type="ECO:0000313" key="2">
    <source>
        <dbReference type="Proteomes" id="UP000824469"/>
    </source>
</evidence>
<dbReference type="EMBL" id="JAHRHJ020000001">
    <property type="protein sequence ID" value="KAH9331256.1"/>
    <property type="molecule type" value="Genomic_DNA"/>
</dbReference>
<organism evidence="1 2">
    <name type="scientific">Taxus chinensis</name>
    <name type="common">Chinese yew</name>
    <name type="synonym">Taxus wallichiana var. chinensis</name>
    <dbReference type="NCBI Taxonomy" id="29808"/>
    <lineage>
        <taxon>Eukaryota</taxon>
        <taxon>Viridiplantae</taxon>
        <taxon>Streptophyta</taxon>
        <taxon>Embryophyta</taxon>
        <taxon>Tracheophyta</taxon>
        <taxon>Spermatophyta</taxon>
        <taxon>Pinopsida</taxon>
        <taxon>Pinidae</taxon>
        <taxon>Conifers II</taxon>
        <taxon>Cupressales</taxon>
        <taxon>Taxaceae</taxon>
        <taxon>Taxus</taxon>
    </lineage>
</organism>
<dbReference type="AlphaFoldDB" id="A0AA38GZ22"/>
<feature type="non-terminal residue" evidence="1">
    <location>
        <position position="111"/>
    </location>
</feature>
<sequence>CFAKEWKERTVDYGGQKILINEELIAEATGLSLDGYRFFNKRVIKETEEIRFVEEDEKLIFSTTGLLVSSIPSPFDEVTRMMIRFISLEGRFVTVPAKHLIFLNHFRRNRL</sequence>
<reference evidence="1 2" key="1">
    <citation type="journal article" date="2021" name="Nat. Plants">
        <title>The Taxus genome provides insights into paclitaxel biosynthesis.</title>
        <authorList>
            <person name="Xiong X."/>
            <person name="Gou J."/>
            <person name="Liao Q."/>
            <person name="Li Y."/>
            <person name="Zhou Q."/>
            <person name="Bi G."/>
            <person name="Li C."/>
            <person name="Du R."/>
            <person name="Wang X."/>
            <person name="Sun T."/>
            <person name="Guo L."/>
            <person name="Liang H."/>
            <person name="Lu P."/>
            <person name="Wu Y."/>
            <person name="Zhang Z."/>
            <person name="Ro D.K."/>
            <person name="Shang Y."/>
            <person name="Huang S."/>
            <person name="Yan J."/>
        </authorList>
    </citation>
    <scope>NUCLEOTIDE SEQUENCE [LARGE SCALE GENOMIC DNA]</scope>
    <source>
        <strain evidence="1">Ta-2019</strain>
    </source>
</reference>
<protein>
    <submittedName>
        <fullName evidence="1">Uncharacterized protein</fullName>
    </submittedName>
</protein>